<organism evidence="2 3">
    <name type="scientific">Emticicia aquatica</name>
    <dbReference type="NCBI Taxonomy" id="1681835"/>
    <lineage>
        <taxon>Bacteria</taxon>
        <taxon>Pseudomonadati</taxon>
        <taxon>Bacteroidota</taxon>
        <taxon>Cytophagia</taxon>
        <taxon>Cytophagales</taxon>
        <taxon>Leadbetterellaceae</taxon>
        <taxon>Emticicia</taxon>
    </lineage>
</organism>
<sequence length="141" mass="15884">MKKLLLAILVLLSVKIVSVAQNTTKVNDKESLTKKNETKFVIKQNPEDENGNPSSNIALSFGNKTTKVDKVTGNAELIDKSEYLNKGIPKKALSACGAWWAGAGDYFYVTKVENRLVIYKGWQDETQTDKSYHWKKFKVIK</sequence>
<keyword evidence="3" id="KW-1185">Reference proteome</keyword>
<feature type="signal peptide" evidence="1">
    <location>
        <begin position="1"/>
        <end position="20"/>
    </location>
</feature>
<feature type="chain" id="PRO_5045941030" evidence="1">
    <location>
        <begin position="21"/>
        <end position="141"/>
    </location>
</feature>
<proteinExistence type="predicted"/>
<dbReference type="RefSeq" id="WP_238805937.1">
    <property type="nucleotide sequence ID" value="NZ_CAKLPY010000001.1"/>
</dbReference>
<comment type="caution">
    <text evidence="2">The sequence shown here is derived from an EMBL/GenBank/DDBJ whole genome shotgun (WGS) entry which is preliminary data.</text>
</comment>
<dbReference type="EMBL" id="CAKLPY010000001">
    <property type="protein sequence ID" value="CAH0995383.1"/>
    <property type="molecule type" value="Genomic_DNA"/>
</dbReference>
<evidence type="ECO:0000313" key="3">
    <source>
        <dbReference type="Proteomes" id="UP000837932"/>
    </source>
</evidence>
<evidence type="ECO:0000256" key="1">
    <source>
        <dbReference type="SAM" id="SignalP"/>
    </source>
</evidence>
<protein>
    <submittedName>
        <fullName evidence="2">Uncharacterized protein</fullName>
    </submittedName>
</protein>
<name>A0ABN8ER67_9BACT</name>
<gene>
    <name evidence="2" type="ORF">EMA8858_01504</name>
</gene>
<reference evidence="2" key="1">
    <citation type="submission" date="2021-12" db="EMBL/GenBank/DDBJ databases">
        <authorList>
            <person name="Rodrigo-Torres L."/>
            <person name="Arahal R. D."/>
            <person name="Lucena T."/>
        </authorList>
    </citation>
    <scope>NUCLEOTIDE SEQUENCE</scope>
    <source>
        <strain evidence="2">CECT 8858</strain>
    </source>
</reference>
<keyword evidence="1" id="KW-0732">Signal</keyword>
<dbReference type="Proteomes" id="UP000837932">
    <property type="component" value="Unassembled WGS sequence"/>
</dbReference>
<accession>A0ABN8ER67</accession>
<evidence type="ECO:0000313" key="2">
    <source>
        <dbReference type="EMBL" id="CAH0995383.1"/>
    </source>
</evidence>